<dbReference type="Proteomes" id="UP000523601">
    <property type="component" value="Unassembled WGS sequence"/>
</dbReference>
<dbReference type="InterPro" id="IPR006665">
    <property type="entry name" value="OmpA-like"/>
</dbReference>
<accession>A0A850Q5V3</accession>
<name>A0A850Q5V3_9RHOB</name>
<dbReference type="InterPro" id="IPR006664">
    <property type="entry name" value="OMP_bac"/>
</dbReference>
<dbReference type="GO" id="GO:0009279">
    <property type="term" value="C:cell outer membrane"/>
    <property type="evidence" value="ECO:0007669"/>
    <property type="project" value="UniProtKB-SubCell"/>
</dbReference>
<dbReference type="SUPFAM" id="SSF103088">
    <property type="entry name" value="OmpA-like"/>
    <property type="match status" value="1"/>
</dbReference>
<gene>
    <name evidence="8" type="ORF">HJ526_03010</name>
    <name evidence="7" type="ORF">HJ536_01560</name>
</gene>
<keyword evidence="9" id="KW-1185">Reference proteome</keyword>
<evidence type="ECO:0000256" key="5">
    <source>
        <dbReference type="SAM" id="SignalP"/>
    </source>
</evidence>
<sequence length="306" mass="32204">MIRSCLSGVAALLIAGPVFALDLAVPAGAALVYSEEPSADSYEMPTGPYANGTLPTRTVEGQVSVQVWQVQNPELTSRSLLDMLKAQVALQGFDTVFSCTTLDCGGFDFRFGTRVAPGPEMYVNLRDFRFVSTENDQGEALSLLVSRRDNLGFVQLILVTPDGQAPAVTQSKAPAPAAVSYATPVLQQLVGTGHAVLSDVVFETGKTSLSGSEHASLEALAGYLQQNPSRRIVLVGHTDATGSLDGNITVSRSRAQSVRDALVRGLGVPAAQVDAQGAGYLSPIATNDTEDGRTANRRVEAVLLPE</sequence>
<evidence type="ECO:0000313" key="9">
    <source>
        <dbReference type="Proteomes" id="UP000523601"/>
    </source>
</evidence>
<feature type="signal peptide" evidence="5">
    <location>
        <begin position="1"/>
        <end position="20"/>
    </location>
</feature>
<dbReference type="EMBL" id="JABCJE010000001">
    <property type="protein sequence ID" value="NVO22030.1"/>
    <property type="molecule type" value="Genomic_DNA"/>
</dbReference>
<evidence type="ECO:0000259" key="6">
    <source>
        <dbReference type="PROSITE" id="PS51123"/>
    </source>
</evidence>
<dbReference type="InterPro" id="IPR050330">
    <property type="entry name" value="Bact_OuterMem_StrucFunc"/>
</dbReference>
<dbReference type="EMBL" id="JABCJD010000001">
    <property type="protein sequence ID" value="NVO26379.1"/>
    <property type="molecule type" value="Genomic_DNA"/>
</dbReference>
<dbReference type="PROSITE" id="PS51123">
    <property type="entry name" value="OMPA_2"/>
    <property type="match status" value="1"/>
</dbReference>
<protein>
    <submittedName>
        <fullName evidence="7">OmpA family protein</fullName>
    </submittedName>
</protein>
<proteinExistence type="predicted"/>
<feature type="domain" description="OmpA-like" evidence="6">
    <location>
        <begin position="190"/>
        <end position="306"/>
    </location>
</feature>
<dbReference type="RefSeq" id="WP_176852770.1">
    <property type="nucleotide sequence ID" value="NZ_JABCJD010000001.1"/>
</dbReference>
<comment type="subcellular location">
    <subcellularLocation>
        <location evidence="1">Cell outer membrane</location>
    </subcellularLocation>
</comment>
<comment type="caution">
    <text evidence="7">The sequence shown here is derived from an EMBL/GenBank/DDBJ whole genome shotgun (WGS) entry which is preliminary data.</text>
</comment>
<evidence type="ECO:0000313" key="10">
    <source>
        <dbReference type="Proteomes" id="UP000592216"/>
    </source>
</evidence>
<reference evidence="9 10" key="1">
    <citation type="submission" date="2020-04" db="EMBL/GenBank/DDBJ databases">
        <title>Donghicola sp., a member of the Rhodobacteraceae family isolated from mangrove forest in Thailand.</title>
        <authorList>
            <person name="Charoenyingcharoen P."/>
            <person name="Yukphan P."/>
        </authorList>
    </citation>
    <scope>NUCLEOTIDE SEQUENCE [LARGE SCALE GENOMIC DNA]</scope>
    <source>
        <strain evidence="7 10">B5-SW-15</strain>
        <strain evidence="8 9">C2-DW-16</strain>
    </source>
</reference>
<dbReference type="Proteomes" id="UP000592216">
    <property type="component" value="Unassembled WGS sequence"/>
</dbReference>
<keyword evidence="5" id="KW-0732">Signal</keyword>
<evidence type="ECO:0000256" key="3">
    <source>
        <dbReference type="ARBA" id="ARBA00023237"/>
    </source>
</evidence>
<dbReference type="Pfam" id="PF00691">
    <property type="entry name" value="OmpA"/>
    <property type="match status" value="1"/>
</dbReference>
<evidence type="ECO:0000256" key="4">
    <source>
        <dbReference type="PROSITE-ProRule" id="PRU00473"/>
    </source>
</evidence>
<organism evidence="7 10">
    <name type="scientific">Donghicola mangrovi</name>
    <dbReference type="NCBI Taxonomy" id="2729614"/>
    <lineage>
        <taxon>Bacteria</taxon>
        <taxon>Pseudomonadati</taxon>
        <taxon>Pseudomonadota</taxon>
        <taxon>Alphaproteobacteria</taxon>
        <taxon>Rhodobacterales</taxon>
        <taxon>Roseobacteraceae</taxon>
        <taxon>Donghicola</taxon>
    </lineage>
</organism>
<evidence type="ECO:0000256" key="1">
    <source>
        <dbReference type="ARBA" id="ARBA00004442"/>
    </source>
</evidence>
<evidence type="ECO:0000256" key="2">
    <source>
        <dbReference type="ARBA" id="ARBA00023136"/>
    </source>
</evidence>
<dbReference type="CDD" id="cd07185">
    <property type="entry name" value="OmpA_C-like"/>
    <property type="match status" value="1"/>
</dbReference>
<keyword evidence="2 4" id="KW-0472">Membrane</keyword>
<dbReference type="PANTHER" id="PTHR30329">
    <property type="entry name" value="STATOR ELEMENT OF FLAGELLAR MOTOR COMPLEX"/>
    <property type="match status" value="1"/>
</dbReference>
<keyword evidence="3" id="KW-0998">Cell outer membrane</keyword>
<dbReference type="AlphaFoldDB" id="A0A850Q5V3"/>
<feature type="chain" id="PRO_5032298043" evidence="5">
    <location>
        <begin position="21"/>
        <end position="306"/>
    </location>
</feature>
<dbReference type="PRINTS" id="PR01021">
    <property type="entry name" value="OMPADOMAIN"/>
</dbReference>
<dbReference type="InterPro" id="IPR036737">
    <property type="entry name" value="OmpA-like_sf"/>
</dbReference>
<dbReference type="Gene3D" id="3.30.1330.60">
    <property type="entry name" value="OmpA-like domain"/>
    <property type="match status" value="1"/>
</dbReference>
<dbReference type="PANTHER" id="PTHR30329:SF21">
    <property type="entry name" value="LIPOPROTEIN YIAD-RELATED"/>
    <property type="match status" value="1"/>
</dbReference>
<evidence type="ECO:0000313" key="7">
    <source>
        <dbReference type="EMBL" id="NVO22030.1"/>
    </source>
</evidence>
<evidence type="ECO:0000313" key="8">
    <source>
        <dbReference type="EMBL" id="NVO26379.1"/>
    </source>
</evidence>